<dbReference type="CDD" id="cd04301">
    <property type="entry name" value="NAT_SF"/>
    <property type="match status" value="1"/>
</dbReference>
<dbReference type="PANTHER" id="PTHR43792">
    <property type="entry name" value="GNAT FAMILY, PUTATIVE (AFU_ORTHOLOGUE AFUA_3G00765)-RELATED-RELATED"/>
    <property type="match status" value="1"/>
</dbReference>
<dbReference type="InterPro" id="IPR016181">
    <property type="entry name" value="Acyl_CoA_acyltransferase"/>
</dbReference>
<dbReference type="PROSITE" id="PS51186">
    <property type="entry name" value="GNAT"/>
    <property type="match status" value="1"/>
</dbReference>
<dbReference type="RefSeq" id="WP_063234377.1">
    <property type="nucleotide sequence ID" value="NZ_BCVO01000015.1"/>
</dbReference>
<dbReference type="OrthoDB" id="9798081at2"/>
<dbReference type="GeneID" id="56475780"/>
<evidence type="ECO:0000313" key="2">
    <source>
        <dbReference type="EMBL" id="ASS96631.1"/>
    </source>
</evidence>
<dbReference type="SUPFAM" id="SSF55729">
    <property type="entry name" value="Acyl-CoA N-acyltransferases (Nat)"/>
    <property type="match status" value="1"/>
</dbReference>
<gene>
    <name evidence="2" type="ORF">BS1321_23630</name>
</gene>
<dbReference type="GO" id="GO:0016747">
    <property type="term" value="F:acyltransferase activity, transferring groups other than amino-acyl groups"/>
    <property type="evidence" value="ECO:0007669"/>
    <property type="project" value="InterPro"/>
</dbReference>
<accession>A0A223EN69</accession>
<sequence length="182" mass="21352">MIYNEAEKTIETERLLLRIFKESDAKNVSRMCNNYNIYKSTLNLPYPYTLECALSWIATHEQNFELDRMYEFAITDKNSGKLYGAIAISNHKQHKNGEIGYWVGEEYWGNGYGTEAAKAMIDFIFKEKNFHRVYARYFKSNPSSGKIMKKCGMVYEGTLKDHFYKNDSFEDLVFYGIINPMK</sequence>
<evidence type="ECO:0000259" key="1">
    <source>
        <dbReference type="PROSITE" id="PS51186"/>
    </source>
</evidence>
<organism evidence="2 3">
    <name type="scientific">Peribacillus simplex NBRC 15720 = DSM 1321</name>
    <dbReference type="NCBI Taxonomy" id="1349754"/>
    <lineage>
        <taxon>Bacteria</taxon>
        <taxon>Bacillati</taxon>
        <taxon>Bacillota</taxon>
        <taxon>Bacilli</taxon>
        <taxon>Bacillales</taxon>
        <taxon>Bacillaceae</taxon>
        <taxon>Peribacillus</taxon>
    </lineage>
</organism>
<keyword evidence="2" id="KW-0808">Transferase</keyword>
<dbReference type="EMBL" id="CP017704">
    <property type="protein sequence ID" value="ASS96631.1"/>
    <property type="molecule type" value="Genomic_DNA"/>
</dbReference>
<proteinExistence type="predicted"/>
<dbReference type="InterPro" id="IPR000182">
    <property type="entry name" value="GNAT_dom"/>
</dbReference>
<reference evidence="2 3" key="1">
    <citation type="submission" date="2016-10" db="EMBL/GenBank/DDBJ databases">
        <title>The whole genome sequencing and assembly of Bacillus simplex DSM 1321 strain.</title>
        <authorList>
            <person name="Park M.-K."/>
            <person name="Lee Y.-J."/>
            <person name="Yi H."/>
            <person name="Bahn Y.-S."/>
            <person name="Kim J.F."/>
            <person name="Lee D.-W."/>
        </authorList>
    </citation>
    <scope>NUCLEOTIDE SEQUENCE [LARGE SCALE GENOMIC DNA]</scope>
    <source>
        <strain evidence="2 3">DSM 1321</strain>
    </source>
</reference>
<dbReference type="Pfam" id="PF13302">
    <property type="entry name" value="Acetyltransf_3"/>
    <property type="match status" value="1"/>
</dbReference>
<name>A0A223EN69_9BACI</name>
<dbReference type="Proteomes" id="UP000214618">
    <property type="component" value="Chromosome"/>
</dbReference>
<dbReference type="AlphaFoldDB" id="A0A223EN69"/>
<feature type="domain" description="N-acetyltransferase" evidence="1">
    <location>
        <begin position="15"/>
        <end position="176"/>
    </location>
</feature>
<protein>
    <submittedName>
        <fullName evidence="2">GNAT family N-acetyltransferase</fullName>
    </submittedName>
</protein>
<dbReference type="InterPro" id="IPR051531">
    <property type="entry name" value="N-acetyltransferase"/>
</dbReference>
<dbReference type="Gene3D" id="3.40.630.30">
    <property type="match status" value="1"/>
</dbReference>
<evidence type="ECO:0000313" key="3">
    <source>
        <dbReference type="Proteomes" id="UP000214618"/>
    </source>
</evidence>